<protein>
    <submittedName>
        <fullName evidence="1">Uncharacterized protein</fullName>
    </submittedName>
</protein>
<accession>A0A1Q8T9X3</accession>
<evidence type="ECO:0000313" key="2">
    <source>
        <dbReference type="Proteomes" id="UP000186806"/>
    </source>
</evidence>
<dbReference type="EMBL" id="MSDQ01000033">
    <property type="protein sequence ID" value="OLO10475.1"/>
    <property type="molecule type" value="Genomic_DNA"/>
</dbReference>
<proteinExistence type="predicted"/>
<gene>
    <name evidence="1" type="ORF">BTW10_14040</name>
</gene>
<keyword evidence="2" id="KW-1185">Reference proteome</keyword>
<dbReference type="RefSeq" id="WP_075369927.1">
    <property type="nucleotide sequence ID" value="NZ_MSDQ01000033.1"/>
</dbReference>
<sequence>MPQPLTLEICRQLTLLTRQLLGAGQPQVQTHVLAQGQVYRVAVVLEPIPADQINTVMQDYL</sequence>
<reference evidence="1 2" key="1">
    <citation type="submission" date="2016-12" db="EMBL/GenBank/DDBJ databases">
        <title>Draft genome sequences of strains Salinicola socius SMB35, Salinicola sp. MH3R3-1 and Chromohalobacter sp. SMB17 from the Verkhnekamsk potash mining region of Russia.</title>
        <authorList>
            <person name="Mavrodi D.V."/>
            <person name="Olsson B.E."/>
            <person name="Korsakova E.S."/>
            <person name="Pyankova A."/>
            <person name="Mavrodi O.V."/>
            <person name="Plotnikova E.G."/>
        </authorList>
    </citation>
    <scope>NUCLEOTIDE SEQUENCE [LARGE SCALE GENOMIC DNA]</scope>
    <source>
        <strain evidence="1 2">SMB17</strain>
    </source>
</reference>
<evidence type="ECO:0000313" key="1">
    <source>
        <dbReference type="EMBL" id="OLO10475.1"/>
    </source>
</evidence>
<dbReference type="AlphaFoldDB" id="A0A1Q8T9X3"/>
<organism evidence="1 2">
    <name type="scientific">Chromohalobacter japonicus</name>
    <dbReference type="NCBI Taxonomy" id="223900"/>
    <lineage>
        <taxon>Bacteria</taxon>
        <taxon>Pseudomonadati</taxon>
        <taxon>Pseudomonadota</taxon>
        <taxon>Gammaproteobacteria</taxon>
        <taxon>Oceanospirillales</taxon>
        <taxon>Halomonadaceae</taxon>
        <taxon>Chromohalobacter</taxon>
    </lineage>
</organism>
<dbReference type="Proteomes" id="UP000186806">
    <property type="component" value="Unassembled WGS sequence"/>
</dbReference>
<name>A0A1Q8T9X3_9GAMM</name>
<comment type="caution">
    <text evidence="1">The sequence shown here is derived from an EMBL/GenBank/DDBJ whole genome shotgun (WGS) entry which is preliminary data.</text>
</comment>